<dbReference type="FunFam" id="3.40.50.1820:FF:000037">
    <property type="entry name" value="Lysosomal thioesterase PPT2 homolog"/>
    <property type="match status" value="1"/>
</dbReference>
<keyword evidence="5" id="KW-1015">Disulfide bond</keyword>
<name>A0A210QV11_MIZYE</name>
<dbReference type="PANTHER" id="PTHR11247">
    <property type="entry name" value="PALMITOYL-PROTEIN THIOESTERASE/DOLICHYLDIPHOSPHATASE 1"/>
    <property type="match status" value="1"/>
</dbReference>
<evidence type="ECO:0000256" key="7">
    <source>
        <dbReference type="ARBA" id="ARBA00023228"/>
    </source>
</evidence>
<dbReference type="InterPro" id="IPR002472">
    <property type="entry name" value="Palm_thioest"/>
</dbReference>
<dbReference type="EMBL" id="NEDP02001728">
    <property type="protein sequence ID" value="OWF52574.1"/>
    <property type="molecule type" value="Genomic_DNA"/>
</dbReference>
<feature type="signal peptide" evidence="11">
    <location>
        <begin position="1"/>
        <end position="20"/>
    </location>
</feature>
<dbReference type="PANTHER" id="PTHR11247:SF27">
    <property type="entry name" value="LYSOSOMAL THIOESTERASE PPT2"/>
    <property type="match status" value="1"/>
</dbReference>
<keyword evidence="13" id="KW-1185">Reference proteome</keyword>
<dbReference type="STRING" id="6573.A0A210QV11"/>
<protein>
    <recommendedName>
        <fullName evidence="8">palmitoyl-CoA hydrolase</fullName>
        <ecNumber evidence="8">3.1.2.2</ecNumber>
    </recommendedName>
</protein>
<keyword evidence="4" id="KW-0378">Hydrolase</keyword>
<evidence type="ECO:0000313" key="12">
    <source>
        <dbReference type="EMBL" id="OWF52574.1"/>
    </source>
</evidence>
<organism evidence="12 13">
    <name type="scientific">Mizuhopecten yessoensis</name>
    <name type="common">Japanese scallop</name>
    <name type="synonym">Patinopecten yessoensis</name>
    <dbReference type="NCBI Taxonomy" id="6573"/>
    <lineage>
        <taxon>Eukaryota</taxon>
        <taxon>Metazoa</taxon>
        <taxon>Spiralia</taxon>
        <taxon>Lophotrochozoa</taxon>
        <taxon>Mollusca</taxon>
        <taxon>Bivalvia</taxon>
        <taxon>Autobranchia</taxon>
        <taxon>Pteriomorphia</taxon>
        <taxon>Pectinida</taxon>
        <taxon>Pectinoidea</taxon>
        <taxon>Pectinidae</taxon>
        <taxon>Mizuhopecten</taxon>
    </lineage>
</organism>
<comment type="function">
    <text evidence="10">Catalyzes the cleavage of thioester bonds from S-palmitoyl-CoA or S-palmitoyl-N-acetylcysteamine (unbranched structures) but does not have activity against palmitoylcysteine or palmitoylated proteins, branched structures or bulky head groups. Conversely, hydrolyzes both long and short chain fatty acyl-CoA substrate.</text>
</comment>
<dbReference type="GO" id="GO:0016790">
    <property type="term" value="F:thiolester hydrolase activity"/>
    <property type="evidence" value="ECO:0007669"/>
    <property type="project" value="UniProtKB-ARBA"/>
</dbReference>
<dbReference type="Proteomes" id="UP000242188">
    <property type="component" value="Unassembled WGS sequence"/>
</dbReference>
<evidence type="ECO:0000256" key="4">
    <source>
        <dbReference type="ARBA" id="ARBA00022801"/>
    </source>
</evidence>
<evidence type="ECO:0000256" key="3">
    <source>
        <dbReference type="ARBA" id="ARBA00022729"/>
    </source>
</evidence>
<dbReference type="GO" id="GO:0005764">
    <property type="term" value="C:lysosome"/>
    <property type="evidence" value="ECO:0007669"/>
    <property type="project" value="UniProtKB-SubCell"/>
</dbReference>
<dbReference type="SUPFAM" id="SSF53474">
    <property type="entry name" value="alpha/beta-Hydrolases"/>
    <property type="match status" value="1"/>
</dbReference>
<evidence type="ECO:0000256" key="5">
    <source>
        <dbReference type="ARBA" id="ARBA00023157"/>
    </source>
</evidence>
<dbReference type="EC" id="3.1.2.2" evidence="8"/>
<comment type="similarity">
    <text evidence="2">Belongs to the palmitoyl-protein thioesterase family.</text>
</comment>
<evidence type="ECO:0000256" key="2">
    <source>
        <dbReference type="ARBA" id="ARBA00010758"/>
    </source>
</evidence>
<dbReference type="OrthoDB" id="155976at2759"/>
<keyword evidence="6" id="KW-0325">Glycoprotein</keyword>
<dbReference type="Pfam" id="PF02089">
    <property type="entry name" value="Palm_thioest"/>
    <property type="match status" value="1"/>
</dbReference>
<evidence type="ECO:0000256" key="9">
    <source>
        <dbReference type="ARBA" id="ARBA00093223"/>
    </source>
</evidence>
<evidence type="ECO:0000256" key="1">
    <source>
        <dbReference type="ARBA" id="ARBA00004371"/>
    </source>
</evidence>
<proteinExistence type="inferred from homology"/>
<dbReference type="InterPro" id="IPR029058">
    <property type="entry name" value="AB_hydrolase_fold"/>
</dbReference>
<dbReference type="GO" id="GO:0098599">
    <property type="term" value="F:palmitoyl hydrolase activity"/>
    <property type="evidence" value="ECO:0007669"/>
    <property type="project" value="InterPro"/>
</dbReference>
<dbReference type="Gene3D" id="3.40.50.1820">
    <property type="entry name" value="alpha/beta hydrolase"/>
    <property type="match status" value="1"/>
</dbReference>
<reference evidence="12 13" key="1">
    <citation type="journal article" date="2017" name="Nat. Ecol. Evol.">
        <title>Scallop genome provides insights into evolution of bilaterian karyotype and development.</title>
        <authorList>
            <person name="Wang S."/>
            <person name="Zhang J."/>
            <person name="Jiao W."/>
            <person name="Li J."/>
            <person name="Xun X."/>
            <person name="Sun Y."/>
            <person name="Guo X."/>
            <person name="Huan P."/>
            <person name="Dong B."/>
            <person name="Zhang L."/>
            <person name="Hu X."/>
            <person name="Sun X."/>
            <person name="Wang J."/>
            <person name="Zhao C."/>
            <person name="Wang Y."/>
            <person name="Wang D."/>
            <person name="Huang X."/>
            <person name="Wang R."/>
            <person name="Lv J."/>
            <person name="Li Y."/>
            <person name="Zhang Z."/>
            <person name="Liu B."/>
            <person name="Lu W."/>
            <person name="Hui Y."/>
            <person name="Liang J."/>
            <person name="Zhou Z."/>
            <person name="Hou R."/>
            <person name="Li X."/>
            <person name="Liu Y."/>
            <person name="Li H."/>
            <person name="Ning X."/>
            <person name="Lin Y."/>
            <person name="Zhao L."/>
            <person name="Xing Q."/>
            <person name="Dou J."/>
            <person name="Li Y."/>
            <person name="Mao J."/>
            <person name="Guo H."/>
            <person name="Dou H."/>
            <person name="Li T."/>
            <person name="Mu C."/>
            <person name="Jiang W."/>
            <person name="Fu Q."/>
            <person name="Fu X."/>
            <person name="Miao Y."/>
            <person name="Liu J."/>
            <person name="Yu Q."/>
            <person name="Li R."/>
            <person name="Liao H."/>
            <person name="Li X."/>
            <person name="Kong Y."/>
            <person name="Jiang Z."/>
            <person name="Chourrout D."/>
            <person name="Li R."/>
            <person name="Bao Z."/>
        </authorList>
    </citation>
    <scope>NUCLEOTIDE SEQUENCE [LARGE SCALE GENOMIC DNA]</scope>
    <source>
        <strain evidence="12 13">PY_sf001</strain>
    </source>
</reference>
<keyword evidence="3 11" id="KW-0732">Signal</keyword>
<keyword evidence="7" id="KW-0458">Lysosome</keyword>
<comment type="subcellular location">
    <subcellularLocation>
        <location evidence="1">Lysosome</location>
    </subcellularLocation>
</comment>
<dbReference type="AlphaFoldDB" id="A0A210QV11"/>
<comment type="caution">
    <text evidence="12">The sequence shown here is derived from an EMBL/GenBank/DDBJ whole genome shotgun (WGS) entry which is preliminary data.</text>
</comment>
<accession>A0A210QV11</accession>
<comment type="catalytic activity">
    <reaction evidence="9">
        <text>S-hexadecanoyl-N-acetylcysteamine + H2O = N-acetylcysteamine + hexadecanoate + H(+)</text>
        <dbReference type="Rhea" id="RHEA:84099"/>
        <dbReference type="ChEBI" id="CHEBI:7896"/>
        <dbReference type="ChEBI" id="CHEBI:15377"/>
        <dbReference type="ChEBI" id="CHEBI:15378"/>
        <dbReference type="ChEBI" id="CHEBI:74410"/>
        <dbReference type="ChEBI" id="CHEBI:233601"/>
    </reaction>
</comment>
<dbReference type="PRINTS" id="PR00414">
    <property type="entry name" value="PPTHIESTRASE"/>
</dbReference>
<evidence type="ECO:0000256" key="11">
    <source>
        <dbReference type="SAM" id="SignalP"/>
    </source>
</evidence>
<gene>
    <name evidence="12" type="ORF">KP79_PYT04039</name>
</gene>
<evidence type="ECO:0000256" key="8">
    <source>
        <dbReference type="ARBA" id="ARBA00038848"/>
    </source>
</evidence>
<feature type="chain" id="PRO_5012284313" description="palmitoyl-CoA hydrolase" evidence="11">
    <location>
        <begin position="21"/>
        <end position="286"/>
    </location>
</feature>
<evidence type="ECO:0000256" key="6">
    <source>
        <dbReference type="ARBA" id="ARBA00023180"/>
    </source>
</evidence>
<sequence length="286" mass="33192">MTSLLFLFVTLFEVTSLCLCYKPVIYMHGILAAPDEVKPILDFIEKIHPGTNVTTIDAFSGYESLQPLWTQVYKIKEIVTGIMNEHPGGVHMICFSQGGLVCRGLLSVTRHNVDTFISLSSPQAGQYGDTAYLKYLFPHFVKKEIYRYFYTSFGQHWSVGNYWHDPHHEELYRNQSVFLALLDNDTNSAHNIDFKNNFLRLKNLVLIGGPHDQVITPWQSSQFGFLNGTEHILEMRQQQFYVKDSFGLKTLDRRKAIHTYTIPGIEHVMWYRDQKVFDCCIKHWLT</sequence>
<evidence type="ECO:0000313" key="13">
    <source>
        <dbReference type="Proteomes" id="UP000242188"/>
    </source>
</evidence>
<evidence type="ECO:0000256" key="10">
    <source>
        <dbReference type="ARBA" id="ARBA00093353"/>
    </source>
</evidence>